<accession>A0A2W2AK03</accession>
<reference evidence="8 9" key="1">
    <citation type="submission" date="2018-06" db="EMBL/GenBank/DDBJ databases">
        <title>Mucibacter soli gen. nov., sp. nov., a new member of the family Chitinophagaceae producing mucin.</title>
        <authorList>
            <person name="Kim M.-K."/>
            <person name="Park S."/>
            <person name="Kim T.-S."/>
            <person name="Joung Y."/>
            <person name="Han J.-H."/>
            <person name="Kim S.B."/>
        </authorList>
    </citation>
    <scope>NUCLEOTIDE SEQUENCE [LARGE SCALE GENOMIC DNA]</scope>
    <source>
        <strain evidence="8 9">R1-15</strain>
    </source>
</reference>
<evidence type="ECO:0000256" key="4">
    <source>
        <dbReference type="ARBA" id="ARBA00022989"/>
    </source>
</evidence>
<sequence length="322" mass="36461">MTPRFDLVDIAKTIQIRRKLIIGITVAAAILGVVGYLVQKKKYKAIAEFLVTNPEFADRSNIFRNVDTRSIDYFASEEDIDRVMAIAKSDMVRNQVIRNTDLYKIYELDPNNVDDQEKMGGKYKKNFEIQRTENKNLEVSYIDHSPKVSADVTNEIVRVVEETYRNYFNTIKGKMIFSLQNKAHEVDSNIALLTDSLAHMRDRYKIYGIVSPNRQSIVSGDVKPTAADFGRGIEQIQNVEAMKDQFVMDRAKYASLLNEFETGTRADELSYVKVVSSATPPVKPTGLGFILSVIACTFVGFFVAVLAVLFSAYYRALISVER</sequence>
<keyword evidence="3 6" id="KW-0812">Transmembrane</keyword>
<evidence type="ECO:0000256" key="6">
    <source>
        <dbReference type="SAM" id="Phobius"/>
    </source>
</evidence>
<dbReference type="RefSeq" id="WP_110997979.1">
    <property type="nucleotide sequence ID" value="NZ_QKTW01000009.1"/>
</dbReference>
<dbReference type="InterPro" id="IPR003856">
    <property type="entry name" value="LPS_length_determ_N"/>
</dbReference>
<keyword evidence="4 6" id="KW-1133">Transmembrane helix</keyword>
<protein>
    <recommendedName>
        <fullName evidence="7">Polysaccharide chain length determinant N-terminal domain-containing protein</fullName>
    </recommendedName>
</protein>
<dbReference type="GO" id="GO:0005886">
    <property type="term" value="C:plasma membrane"/>
    <property type="evidence" value="ECO:0007669"/>
    <property type="project" value="UniProtKB-SubCell"/>
</dbReference>
<name>A0A2W2AK03_9BACT</name>
<dbReference type="Pfam" id="PF02706">
    <property type="entry name" value="Wzz"/>
    <property type="match status" value="1"/>
</dbReference>
<keyword evidence="9" id="KW-1185">Reference proteome</keyword>
<evidence type="ECO:0000256" key="1">
    <source>
        <dbReference type="ARBA" id="ARBA00004651"/>
    </source>
</evidence>
<feature type="transmembrane region" description="Helical" evidence="6">
    <location>
        <begin position="287"/>
        <end position="314"/>
    </location>
</feature>
<proteinExistence type="predicted"/>
<dbReference type="PANTHER" id="PTHR32309:SF31">
    <property type="entry name" value="CAPSULAR EXOPOLYSACCHARIDE FAMILY"/>
    <property type="match status" value="1"/>
</dbReference>
<evidence type="ECO:0000313" key="8">
    <source>
        <dbReference type="EMBL" id="PZF73882.1"/>
    </source>
</evidence>
<feature type="transmembrane region" description="Helical" evidence="6">
    <location>
        <begin position="20"/>
        <end position="38"/>
    </location>
</feature>
<dbReference type="OrthoDB" id="647428at2"/>
<dbReference type="EMBL" id="QKTW01000009">
    <property type="protein sequence ID" value="PZF73882.1"/>
    <property type="molecule type" value="Genomic_DNA"/>
</dbReference>
<keyword evidence="2" id="KW-1003">Cell membrane</keyword>
<dbReference type="PANTHER" id="PTHR32309">
    <property type="entry name" value="TYROSINE-PROTEIN KINASE"/>
    <property type="match status" value="1"/>
</dbReference>
<evidence type="ECO:0000256" key="2">
    <source>
        <dbReference type="ARBA" id="ARBA00022475"/>
    </source>
</evidence>
<dbReference type="InterPro" id="IPR050445">
    <property type="entry name" value="Bact_polysacc_biosynth/exp"/>
</dbReference>
<organism evidence="8 9">
    <name type="scientific">Taibaiella soli</name>
    <dbReference type="NCBI Taxonomy" id="1649169"/>
    <lineage>
        <taxon>Bacteria</taxon>
        <taxon>Pseudomonadati</taxon>
        <taxon>Bacteroidota</taxon>
        <taxon>Chitinophagia</taxon>
        <taxon>Chitinophagales</taxon>
        <taxon>Chitinophagaceae</taxon>
        <taxon>Taibaiella</taxon>
    </lineage>
</organism>
<comment type="subcellular location">
    <subcellularLocation>
        <location evidence="1">Cell membrane</location>
        <topology evidence="1">Multi-pass membrane protein</topology>
    </subcellularLocation>
</comment>
<evidence type="ECO:0000256" key="5">
    <source>
        <dbReference type="ARBA" id="ARBA00023136"/>
    </source>
</evidence>
<evidence type="ECO:0000256" key="3">
    <source>
        <dbReference type="ARBA" id="ARBA00022692"/>
    </source>
</evidence>
<evidence type="ECO:0000259" key="7">
    <source>
        <dbReference type="Pfam" id="PF02706"/>
    </source>
</evidence>
<comment type="caution">
    <text evidence="8">The sequence shown here is derived from an EMBL/GenBank/DDBJ whole genome shotgun (WGS) entry which is preliminary data.</text>
</comment>
<keyword evidence="5 6" id="KW-0472">Membrane</keyword>
<gene>
    <name evidence="8" type="ORF">DN068_05945</name>
</gene>
<dbReference type="Proteomes" id="UP000248745">
    <property type="component" value="Unassembled WGS sequence"/>
</dbReference>
<feature type="domain" description="Polysaccharide chain length determinant N-terminal" evidence="7">
    <location>
        <begin position="4"/>
        <end position="99"/>
    </location>
</feature>
<dbReference type="AlphaFoldDB" id="A0A2W2AK03"/>
<evidence type="ECO:0000313" key="9">
    <source>
        <dbReference type="Proteomes" id="UP000248745"/>
    </source>
</evidence>